<dbReference type="EMBL" id="AOHU01000058">
    <property type="protein sequence ID" value="ELY31465.1"/>
    <property type="molecule type" value="Genomic_DNA"/>
</dbReference>
<keyword evidence="1" id="KW-0812">Transmembrane</keyword>
<protein>
    <submittedName>
        <fullName evidence="2">Uncharacterized protein</fullName>
    </submittedName>
</protein>
<sequence length="77" mass="8919">MSHQEFIRTNDRILMGNLFGALFMGIAALMFIFPEKFARMRLKGAKDSTPSAGLVRFIRYVVAIFLFLLNLHIYLTY</sequence>
<dbReference type="AlphaFoldDB" id="L9V2P5"/>
<keyword evidence="1" id="KW-1133">Transmembrane helix</keyword>
<keyword evidence="1" id="KW-0472">Membrane</keyword>
<dbReference type="Proteomes" id="UP000011532">
    <property type="component" value="Unassembled WGS sequence"/>
</dbReference>
<reference evidence="3" key="1">
    <citation type="submission" date="2012-11" db="EMBL/GenBank/DDBJ databases">
        <authorList>
            <person name="Becker E.A."/>
            <person name="Seitzer P."/>
            <person name="Tritt A."/>
            <person name="Larsen D."/>
            <person name="Yao A."/>
            <person name="Wu D."/>
            <person name="Darling A."/>
            <person name="Eisen J.A."/>
            <person name="Facciotti M.T."/>
        </authorList>
    </citation>
    <scope>NUCLEOTIDE SEQUENCE [LARGE SCALE GENOMIC DNA]</scope>
    <source>
        <strain evidence="3">ATCC 29605 / DSM 3757 / JCM 8879 / NBRC 14742 / NCIMB 2012 / VKM B-1768 / DS2</strain>
    </source>
</reference>
<evidence type="ECO:0000313" key="2">
    <source>
        <dbReference type="EMBL" id="ELY31465.1"/>
    </source>
</evidence>
<evidence type="ECO:0000256" key="1">
    <source>
        <dbReference type="SAM" id="Phobius"/>
    </source>
</evidence>
<feature type="transmembrane region" description="Helical" evidence="1">
    <location>
        <begin position="12"/>
        <end position="33"/>
    </location>
</feature>
<evidence type="ECO:0000313" key="3">
    <source>
        <dbReference type="Proteomes" id="UP000011532"/>
    </source>
</evidence>
<organism evidence="2 3">
    <name type="scientific">Haloferax volcanii (strain ATCC 29605 / DSM 3757 / JCM 8879 / NBRC 14742 / NCIMB 2012 / VKM B-1768 / DS2)</name>
    <name type="common">Halobacterium volcanii</name>
    <dbReference type="NCBI Taxonomy" id="309800"/>
    <lineage>
        <taxon>Archaea</taxon>
        <taxon>Methanobacteriati</taxon>
        <taxon>Methanobacteriota</taxon>
        <taxon>Stenosarchaea group</taxon>
        <taxon>Halobacteria</taxon>
        <taxon>Halobacteriales</taxon>
        <taxon>Haloferacaceae</taxon>
        <taxon>Haloferax</taxon>
    </lineage>
</organism>
<proteinExistence type="predicted"/>
<accession>L9V2P5</accession>
<comment type="caution">
    <text evidence="2">The sequence shown here is derived from an EMBL/GenBank/DDBJ whole genome shotgun (WGS) entry which is preliminary data.</text>
</comment>
<feature type="transmembrane region" description="Helical" evidence="1">
    <location>
        <begin position="54"/>
        <end position="75"/>
    </location>
</feature>
<gene>
    <name evidence="2" type="ORF">C498_10366</name>
</gene>
<name>L9V2P5_HALVD</name>
<reference evidence="2 3" key="2">
    <citation type="journal article" date="2014" name="PLoS Genet.">
        <title>Phylogenetically driven sequencing of extremely halophilic archaea reveals strategies for static and dynamic osmo-response.</title>
        <authorList>
            <person name="Becker E.A."/>
            <person name="Seitzer P.M."/>
            <person name="Tritt A."/>
            <person name="Larsen D."/>
            <person name="Krusor M."/>
            <person name="Yao A.I."/>
            <person name="Wu D."/>
            <person name="Madern D."/>
            <person name="Eisen J.A."/>
            <person name="Darling A.E."/>
            <person name="Facciotti M.T."/>
        </authorList>
    </citation>
    <scope>NUCLEOTIDE SEQUENCE [LARGE SCALE GENOMIC DNA]</scope>
    <source>
        <strain evidence="3">ATCC 29605 / DSM 3757 / JCM 8879 / NBRC 14742 / NCIMB 2012 / VKM B-1768 / DS2</strain>
    </source>
</reference>